<evidence type="ECO:0000313" key="5">
    <source>
        <dbReference type="EMBL" id="TSD65133.1"/>
    </source>
</evidence>
<accession>A0A554SFP0</accession>
<dbReference type="SUPFAM" id="SSF53901">
    <property type="entry name" value="Thiolase-like"/>
    <property type="match status" value="1"/>
</dbReference>
<keyword evidence="2 3" id="KW-0808">Transferase</keyword>
<dbReference type="GO" id="GO:0004315">
    <property type="term" value="F:3-oxoacyl-[acyl-carrier-protein] synthase activity"/>
    <property type="evidence" value="ECO:0007669"/>
    <property type="project" value="InterPro"/>
</dbReference>
<dbReference type="InterPro" id="IPR014031">
    <property type="entry name" value="Ketoacyl_synth_C"/>
</dbReference>
<evidence type="ECO:0000313" key="6">
    <source>
        <dbReference type="Proteomes" id="UP000316988"/>
    </source>
</evidence>
<sequence length="405" mass="42203">MENVAITGAGVISSVGLGLDGFIDGLEAGRTGTRRAPWARPDEGRHAWYSPVPDFDPRRWLDERTVTGTVEFSQYAVIAADQALEMAGLEPSSDTGVVFGTAMAGASALAGAQHLLETEGPAAVPRKLQIQAWANLAAGHIAMRHGLHGPLMTVSTACAAGLDALGYAVRLVRSGEADVVIAGGSEHAFSEVLYQAQLNYGMSGGVEDPRLATMPFDTRRSGLVEGAGAAMFVLEGLDHARARGAEVLGVVSGYANVSDAFHPSAPEPSGRWEAESMMRAIRQAGCEPADVDGIVAHATSTPKGDDAEIAAINTVFGDRPDSLHVTSLKGNVGHTGGASGAMGVAVALHVLRSGRLPHLPTTEQPEPAARFHIVTERPTVADFSVIQVNSFGFAGQDSSMVLRRA</sequence>
<comment type="caution">
    <text evidence="5">The sequence shown here is derived from an EMBL/GenBank/DDBJ whole genome shotgun (WGS) entry which is preliminary data.</text>
</comment>
<dbReference type="InterPro" id="IPR000794">
    <property type="entry name" value="Beta-ketoacyl_synthase"/>
</dbReference>
<dbReference type="PROSITE" id="PS00606">
    <property type="entry name" value="KS3_1"/>
    <property type="match status" value="1"/>
</dbReference>
<evidence type="ECO:0000256" key="3">
    <source>
        <dbReference type="RuleBase" id="RU003694"/>
    </source>
</evidence>
<dbReference type="PANTHER" id="PTHR11712">
    <property type="entry name" value="POLYKETIDE SYNTHASE-RELATED"/>
    <property type="match status" value="1"/>
</dbReference>
<dbReference type="Pfam" id="PF02801">
    <property type="entry name" value="Ketoacyl-synt_C"/>
    <property type="match status" value="1"/>
</dbReference>
<dbReference type="CDD" id="cd00834">
    <property type="entry name" value="KAS_I_II"/>
    <property type="match status" value="1"/>
</dbReference>
<gene>
    <name evidence="5" type="ORF">FNM00_05350</name>
</gene>
<dbReference type="Gene3D" id="3.40.47.10">
    <property type="match status" value="2"/>
</dbReference>
<feature type="domain" description="Ketosynthase family 3 (KS3)" evidence="4">
    <location>
        <begin position="1"/>
        <end position="404"/>
    </location>
</feature>
<dbReference type="SMART" id="SM00825">
    <property type="entry name" value="PKS_KS"/>
    <property type="match status" value="1"/>
</dbReference>
<reference evidence="5 6" key="1">
    <citation type="submission" date="2019-07" db="EMBL/GenBank/DDBJ databases">
        <authorList>
            <person name="Zhao L.H."/>
        </authorList>
    </citation>
    <scope>NUCLEOTIDE SEQUENCE [LARGE SCALE GENOMIC DNA]</scope>
    <source>
        <strain evidence="5 6">Co35</strain>
    </source>
</reference>
<dbReference type="AlphaFoldDB" id="A0A554SFP0"/>
<evidence type="ECO:0000256" key="1">
    <source>
        <dbReference type="ARBA" id="ARBA00008467"/>
    </source>
</evidence>
<dbReference type="InterPro" id="IPR014030">
    <property type="entry name" value="Ketoacyl_synth_N"/>
</dbReference>
<dbReference type="PANTHER" id="PTHR11712:SF347">
    <property type="entry name" value="BETA KETOACYL-ACYL CARRIER PROTEIN SYNTHASE"/>
    <property type="match status" value="1"/>
</dbReference>
<dbReference type="Proteomes" id="UP000316988">
    <property type="component" value="Unassembled WGS sequence"/>
</dbReference>
<dbReference type="EMBL" id="VLNT01000003">
    <property type="protein sequence ID" value="TSD65133.1"/>
    <property type="molecule type" value="Genomic_DNA"/>
</dbReference>
<organism evidence="5 6">
    <name type="scientific">Aeromicrobium piscarium</name>
    <dbReference type="NCBI Taxonomy" id="2590901"/>
    <lineage>
        <taxon>Bacteria</taxon>
        <taxon>Bacillati</taxon>
        <taxon>Actinomycetota</taxon>
        <taxon>Actinomycetes</taxon>
        <taxon>Propionibacteriales</taxon>
        <taxon>Nocardioidaceae</taxon>
        <taxon>Aeromicrobium</taxon>
    </lineage>
</organism>
<protein>
    <submittedName>
        <fullName evidence="5">Beta-ketoacyl-[acyl-carrier-protein] synthase family protein</fullName>
    </submittedName>
</protein>
<proteinExistence type="inferred from homology"/>
<dbReference type="PROSITE" id="PS52004">
    <property type="entry name" value="KS3_2"/>
    <property type="match status" value="1"/>
</dbReference>
<comment type="similarity">
    <text evidence="1 3">Belongs to the thiolase-like superfamily. Beta-ketoacyl-ACP synthases family.</text>
</comment>
<dbReference type="Pfam" id="PF00109">
    <property type="entry name" value="ketoacyl-synt"/>
    <property type="match status" value="1"/>
</dbReference>
<dbReference type="GO" id="GO:0006633">
    <property type="term" value="P:fatty acid biosynthetic process"/>
    <property type="evidence" value="ECO:0007669"/>
    <property type="project" value="InterPro"/>
</dbReference>
<dbReference type="OrthoDB" id="9808669at2"/>
<dbReference type="InterPro" id="IPR016039">
    <property type="entry name" value="Thiolase-like"/>
</dbReference>
<evidence type="ECO:0000259" key="4">
    <source>
        <dbReference type="PROSITE" id="PS52004"/>
    </source>
</evidence>
<dbReference type="InterPro" id="IPR020841">
    <property type="entry name" value="PKS_Beta-ketoAc_synthase_dom"/>
</dbReference>
<keyword evidence="6" id="KW-1185">Reference proteome</keyword>
<name>A0A554SFP0_9ACTN</name>
<dbReference type="InterPro" id="IPR018201">
    <property type="entry name" value="Ketoacyl_synth_AS"/>
</dbReference>
<dbReference type="RefSeq" id="WP_143912194.1">
    <property type="nucleotide sequence ID" value="NZ_VLNT01000003.1"/>
</dbReference>
<evidence type="ECO:0000256" key="2">
    <source>
        <dbReference type="ARBA" id="ARBA00022679"/>
    </source>
</evidence>